<reference evidence="3" key="2">
    <citation type="submission" date="2022-10" db="EMBL/GenBank/DDBJ databases">
        <authorList>
            <person name="Trinh H.N."/>
        </authorList>
    </citation>
    <scope>NUCLEOTIDE SEQUENCE</scope>
    <source>
        <strain evidence="3">RN2-1</strain>
    </source>
</reference>
<keyword evidence="2" id="KW-0449">Lipoprotein</keyword>
<proteinExistence type="inferred from homology"/>
<keyword evidence="2" id="KW-1134">Transmembrane beta strand</keyword>
<dbReference type="PANTHER" id="PTHR30203:SF33">
    <property type="entry name" value="BLR4455 PROTEIN"/>
    <property type="match status" value="1"/>
</dbReference>
<evidence type="ECO:0000256" key="1">
    <source>
        <dbReference type="ARBA" id="ARBA00007613"/>
    </source>
</evidence>
<dbReference type="SUPFAM" id="SSF56954">
    <property type="entry name" value="Outer membrane efflux proteins (OEP)"/>
    <property type="match status" value="1"/>
</dbReference>
<dbReference type="Pfam" id="PF02321">
    <property type="entry name" value="OEP"/>
    <property type="match status" value="2"/>
</dbReference>
<organism evidence="3 4">
    <name type="scientific">Limobrevibacterium gyesilva</name>
    <dbReference type="NCBI Taxonomy" id="2991712"/>
    <lineage>
        <taxon>Bacteria</taxon>
        <taxon>Pseudomonadati</taxon>
        <taxon>Pseudomonadota</taxon>
        <taxon>Alphaproteobacteria</taxon>
        <taxon>Acetobacterales</taxon>
        <taxon>Acetobacteraceae</taxon>
        <taxon>Limobrevibacterium</taxon>
    </lineage>
</organism>
<dbReference type="PROSITE" id="PS51257">
    <property type="entry name" value="PROKAR_LIPOPROTEIN"/>
    <property type="match status" value="1"/>
</dbReference>
<comment type="similarity">
    <text evidence="1 2">Belongs to the outer membrane factor (OMF) (TC 1.B.17) family.</text>
</comment>
<reference evidence="3" key="1">
    <citation type="submission" date="2022-09" db="EMBL/GenBank/DDBJ databases">
        <title>Rhodovastum sp. nov. RN2-1 isolated from soil in Seongnam, South Korea.</title>
        <authorList>
            <person name="Le N.T."/>
        </authorList>
    </citation>
    <scope>NUCLEOTIDE SEQUENCE</scope>
    <source>
        <strain evidence="3">RN2-1</strain>
    </source>
</reference>
<dbReference type="Gene3D" id="1.20.1600.10">
    <property type="entry name" value="Outer membrane efflux proteins (OEP)"/>
    <property type="match status" value="1"/>
</dbReference>
<sequence length="483" mass="51235">MMQHRTCPLAMTLTFALLLGGCSLGPDYKSPALEVPAAYKEMPAQAQTPLAWPSEEWWRGFASPDLNGLVAETLRGNFDIKAAVARVQQADAQVRISGSPLLPAVDATGKDSWARSFQRAGGRSGYVEARSVSLAPSISYELDFWGRLRATQESAEASALFSRYDQQTVVLTAVTSVASTWFQALALQDRIDIARRNLADAEQVLGAITARQQVGTANLLDVSQQAALVAGLRAQIPGLQSQLAQQMNGLGILTGRPPEAITLRPGTLNTLALPEVAAGLPSDLLARRPDIAAAEAALVAANANIKVARADFFPQVTLTGSAGWLSLGLNSLFGPGSFFASAAASATQTIFDNGLKQGQFELAKGHYDELLAAYRKAVVQGFTDVDNAVAAYRLATEQEALERVAVATAQQAADIARAQLLAGTIDIVTALQAQTTLFTDLDTLAQVRLSRFQALLSLYKALGGGWSRSDVVPPASTIYHGVI</sequence>
<dbReference type="InterPro" id="IPR003423">
    <property type="entry name" value="OMP_efflux"/>
</dbReference>
<dbReference type="PANTHER" id="PTHR30203">
    <property type="entry name" value="OUTER MEMBRANE CATION EFFLUX PROTEIN"/>
    <property type="match status" value="1"/>
</dbReference>
<comment type="caution">
    <text evidence="3">The sequence shown here is derived from an EMBL/GenBank/DDBJ whole genome shotgun (WGS) entry which is preliminary data.</text>
</comment>
<name>A0AA41YJZ5_9PROT</name>
<dbReference type="GO" id="GO:0005886">
    <property type="term" value="C:plasma membrane"/>
    <property type="evidence" value="ECO:0007669"/>
    <property type="project" value="UniProtKB-SubCell"/>
</dbReference>
<protein>
    <submittedName>
        <fullName evidence="3">Efflux transporter outer membrane subunit</fullName>
    </submittedName>
</protein>
<dbReference type="Proteomes" id="UP001165679">
    <property type="component" value="Unassembled WGS sequence"/>
</dbReference>
<dbReference type="Gene3D" id="2.20.200.10">
    <property type="entry name" value="Outer membrane efflux proteins (OEP)"/>
    <property type="match status" value="1"/>
</dbReference>
<keyword evidence="2" id="KW-0472">Membrane</keyword>
<evidence type="ECO:0000313" key="4">
    <source>
        <dbReference type="Proteomes" id="UP001165679"/>
    </source>
</evidence>
<gene>
    <name evidence="3" type="ORF">OL599_11355</name>
</gene>
<keyword evidence="2" id="KW-0564">Palmitate</keyword>
<dbReference type="NCBIfam" id="TIGR01845">
    <property type="entry name" value="outer_NodT"/>
    <property type="match status" value="1"/>
</dbReference>
<accession>A0AA41YJZ5</accession>
<evidence type="ECO:0000256" key="2">
    <source>
        <dbReference type="RuleBase" id="RU362097"/>
    </source>
</evidence>
<dbReference type="InterPro" id="IPR010131">
    <property type="entry name" value="MdtP/NodT-like"/>
</dbReference>
<evidence type="ECO:0000313" key="3">
    <source>
        <dbReference type="EMBL" id="MCW3475169.1"/>
    </source>
</evidence>
<dbReference type="GO" id="GO:0015562">
    <property type="term" value="F:efflux transmembrane transporter activity"/>
    <property type="evidence" value="ECO:0007669"/>
    <property type="project" value="InterPro"/>
</dbReference>
<keyword evidence="2" id="KW-0812">Transmembrane</keyword>
<dbReference type="AlphaFoldDB" id="A0AA41YJZ5"/>
<keyword evidence="4" id="KW-1185">Reference proteome</keyword>
<dbReference type="EMBL" id="JAPDNT010000007">
    <property type="protein sequence ID" value="MCW3475169.1"/>
    <property type="molecule type" value="Genomic_DNA"/>
</dbReference>
<comment type="subcellular location">
    <subcellularLocation>
        <location evidence="2">Cell membrane</location>
        <topology evidence="2">Lipid-anchor</topology>
    </subcellularLocation>
</comment>